<evidence type="ECO:0000259" key="1">
    <source>
        <dbReference type="Pfam" id="PF06527"/>
    </source>
</evidence>
<dbReference type="Pfam" id="PF06527">
    <property type="entry name" value="TniQ"/>
    <property type="match status" value="1"/>
</dbReference>
<dbReference type="InterPro" id="IPR009492">
    <property type="entry name" value="TniQ"/>
</dbReference>
<accession>A0ABW9UH27</accession>
<proteinExistence type="predicted"/>
<reference evidence="2 3" key="1">
    <citation type="submission" date="2019-12" db="EMBL/GenBank/DDBJ databases">
        <authorList>
            <person name="Huq M.A."/>
        </authorList>
    </citation>
    <scope>NUCLEOTIDE SEQUENCE [LARGE SCALE GENOMIC DNA]</scope>
    <source>
        <strain evidence="2 3">MAH-34</strain>
    </source>
</reference>
<dbReference type="EMBL" id="WSEM01000034">
    <property type="protein sequence ID" value="MVQ39484.1"/>
    <property type="molecule type" value="Genomic_DNA"/>
</dbReference>
<evidence type="ECO:0000313" key="2">
    <source>
        <dbReference type="EMBL" id="MVQ39484.1"/>
    </source>
</evidence>
<sequence>MKEKSQLLNIPIPFYDESLKGLIIRACMLNKIKFPLMYKFANLRSQNEPINVNDINETRLEKLGEILNIKADLLSSLTFHNAFKKCDIKIKNSIVYMGMFNGQTKICPKCLDECGYHRKLWDCKIYCVCPFHRCMLVENCQKCYRSIYTHRSNILKCECGFMYSEASVKTCEHEEVIEFSMMLHNKLFDQSRFIISKLYCLDHNLEFAQAIYLVMHFVKRISQILYKRNINFSYNSDFNNLHQIILKVICVFIDLPNSLHVLLDEIYQQPFKKKYPLHTSDLHFTVIRNLLMPEFKFILDPYQQYIDKVASKFDSM</sequence>
<protein>
    <recommendedName>
        <fullName evidence="1">TniQ domain-containing protein</fullName>
    </recommendedName>
</protein>
<feature type="domain" description="TniQ" evidence="1">
    <location>
        <begin position="11"/>
        <end position="136"/>
    </location>
</feature>
<dbReference type="Proteomes" id="UP000467637">
    <property type="component" value="Unassembled WGS sequence"/>
</dbReference>
<dbReference type="RefSeq" id="WP_157325611.1">
    <property type="nucleotide sequence ID" value="NZ_WSEM01000034.1"/>
</dbReference>
<gene>
    <name evidence="2" type="ORF">GON05_33325</name>
</gene>
<name>A0ABW9UH27_9BACL</name>
<evidence type="ECO:0000313" key="3">
    <source>
        <dbReference type="Proteomes" id="UP000467637"/>
    </source>
</evidence>
<organism evidence="2 3">
    <name type="scientific">Paenibacillus anseongense</name>
    <dbReference type="NCBI Taxonomy" id="2682845"/>
    <lineage>
        <taxon>Bacteria</taxon>
        <taxon>Bacillati</taxon>
        <taxon>Bacillota</taxon>
        <taxon>Bacilli</taxon>
        <taxon>Bacillales</taxon>
        <taxon>Paenibacillaceae</taxon>
        <taxon>Paenibacillus</taxon>
    </lineage>
</organism>
<comment type="caution">
    <text evidence="2">The sequence shown here is derived from an EMBL/GenBank/DDBJ whole genome shotgun (WGS) entry which is preliminary data.</text>
</comment>
<keyword evidence="3" id="KW-1185">Reference proteome</keyword>